<accession>A0A015ZJQ1</accession>
<reference evidence="1 2" key="1">
    <citation type="submission" date="2014-02" db="EMBL/GenBank/DDBJ databases">
        <authorList>
            <person name="Sears C."/>
            <person name="Carroll K."/>
            <person name="Sack B.R."/>
            <person name="Qadri F."/>
            <person name="Myers L.L."/>
            <person name="Chung G.-T."/>
            <person name="Escheverria P."/>
            <person name="Fraser C.M."/>
            <person name="Sadzewicz L."/>
            <person name="Shefchek K.A."/>
            <person name="Tallon L."/>
            <person name="Das S.P."/>
            <person name="Daugherty S."/>
            <person name="Mongodin E.F."/>
        </authorList>
    </citation>
    <scope>NUCLEOTIDE SEQUENCE [LARGE SCALE GENOMIC DNA]</scope>
    <source>
        <strain evidence="1 2">2-F-2 #4</strain>
    </source>
</reference>
<dbReference type="RefSeq" id="WP_008768753.1">
    <property type="nucleotide sequence ID" value="NZ_JGDM01000052.1"/>
</dbReference>
<name>A0A015ZJQ1_BACFG</name>
<dbReference type="Proteomes" id="UP000022272">
    <property type="component" value="Unassembled WGS sequence"/>
</dbReference>
<dbReference type="PATRIC" id="fig|1339280.3.peg.2089"/>
<dbReference type="EMBL" id="JGDM01000052">
    <property type="protein sequence ID" value="EXZ44612.1"/>
    <property type="molecule type" value="Genomic_DNA"/>
</dbReference>
<evidence type="ECO:0000313" key="2">
    <source>
        <dbReference type="Proteomes" id="UP000022272"/>
    </source>
</evidence>
<proteinExistence type="predicted"/>
<evidence type="ECO:0000313" key="1">
    <source>
        <dbReference type="EMBL" id="EXZ44612.1"/>
    </source>
</evidence>
<sequence length="201" mass="23716">MENQETKTEKKIVKVKLSDAIKKASILKAVLLAYKDKELSAELKSKVMMTRIYYGKFRKQFEEDVKEAREGLKPEGYDTQLQEIDELENKARGDKDIRNLTPEMLKSALTEEEYDKHETFMPIFNKYMEEVTNFKSEKLDEEVEMEEKKFTQKEFDEILNVNTAESYNLDLCMPYNGKNMIFPGTMKSADFMEVLYEEFID</sequence>
<gene>
    <name evidence="1" type="ORF">M076_2176</name>
</gene>
<comment type="caution">
    <text evidence="1">The sequence shown here is derived from an EMBL/GenBank/DDBJ whole genome shotgun (WGS) entry which is preliminary data.</text>
</comment>
<dbReference type="AlphaFoldDB" id="A0A015ZJQ1"/>
<organism evidence="1 2">
    <name type="scientific">Bacteroides fragilis str. 2-F-2 #4</name>
    <dbReference type="NCBI Taxonomy" id="1339280"/>
    <lineage>
        <taxon>Bacteria</taxon>
        <taxon>Pseudomonadati</taxon>
        <taxon>Bacteroidota</taxon>
        <taxon>Bacteroidia</taxon>
        <taxon>Bacteroidales</taxon>
        <taxon>Bacteroidaceae</taxon>
        <taxon>Bacteroides</taxon>
    </lineage>
</organism>
<protein>
    <submittedName>
        <fullName evidence="1">Uncharacterized protein</fullName>
    </submittedName>
</protein>